<dbReference type="Gene3D" id="3.90.25.10">
    <property type="entry name" value="UDP-galactose 4-epimerase, domain 1"/>
    <property type="match status" value="1"/>
</dbReference>
<dbReference type="InterPro" id="IPR006034">
    <property type="entry name" value="Asparaginase/glutaminase-like"/>
</dbReference>
<evidence type="ECO:0000313" key="6">
    <source>
        <dbReference type="EMBL" id="KPI35243.1"/>
    </source>
</evidence>
<dbReference type="PANTHER" id="PTHR11707">
    <property type="entry name" value="L-ASPARAGINASE"/>
    <property type="match status" value="1"/>
</dbReference>
<dbReference type="GeneID" id="28735702"/>
<dbReference type="Gene3D" id="3.40.50.720">
    <property type="entry name" value="NAD(P)-binding Rossmann-like Domain"/>
    <property type="match status" value="1"/>
</dbReference>
<evidence type="ECO:0000259" key="3">
    <source>
        <dbReference type="Pfam" id="PF00710"/>
    </source>
</evidence>
<dbReference type="InterPro" id="IPR037152">
    <property type="entry name" value="L-asparaginase_N_sf"/>
</dbReference>
<dbReference type="Pfam" id="PF05368">
    <property type="entry name" value="NmrA"/>
    <property type="match status" value="1"/>
</dbReference>
<dbReference type="EMBL" id="LFJN01000042">
    <property type="protein sequence ID" value="KPI35243.1"/>
    <property type="molecule type" value="Genomic_DNA"/>
</dbReference>
<evidence type="ECO:0000259" key="4">
    <source>
        <dbReference type="Pfam" id="PF05368"/>
    </source>
</evidence>
<dbReference type="PIRSF" id="PIRSF500176">
    <property type="entry name" value="L_ASNase"/>
    <property type="match status" value="1"/>
</dbReference>
<dbReference type="InterPro" id="IPR040919">
    <property type="entry name" value="Asparaginase_C"/>
</dbReference>
<evidence type="ECO:0000259" key="5">
    <source>
        <dbReference type="Pfam" id="PF17763"/>
    </source>
</evidence>
<dbReference type="RefSeq" id="XP_017995206.1">
    <property type="nucleotide sequence ID" value="XM_018143822.1"/>
</dbReference>
<proteinExistence type="predicted"/>
<reference evidence="6 7" key="1">
    <citation type="submission" date="2015-06" db="EMBL/GenBank/DDBJ databases">
        <title>Draft genome of the ant-associated black yeast Phialophora attae CBS 131958.</title>
        <authorList>
            <person name="Moreno L.F."/>
            <person name="Stielow B.J."/>
            <person name="de Hoog S."/>
            <person name="Vicente V.A."/>
            <person name="Weiss V.A."/>
            <person name="de Vries M."/>
            <person name="Cruz L.M."/>
            <person name="Souza E.M."/>
        </authorList>
    </citation>
    <scope>NUCLEOTIDE SEQUENCE [LARGE SCALE GENOMIC DNA]</scope>
    <source>
        <strain evidence="6 7">CBS 131958</strain>
    </source>
</reference>
<dbReference type="EC" id="3.5.1.1" evidence="1"/>
<dbReference type="InterPro" id="IPR036152">
    <property type="entry name" value="Asp/glu_Ase-like_sf"/>
</dbReference>
<dbReference type="InterPro" id="IPR027473">
    <property type="entry name" value="L-asparaginase_C"/>
</dbReference>
<feature type="region of interest" description="Disordered" evidence="2">
    <location>
        <begin position="727"/>
        <end position="758"/>
    </location>
</feature>
<accession>A0A0N1HHI2</accession>
<dbReference type="PANTHER" id="PTHR11707:SF28">
    <property type="entry name" value="60 KDA LYSOPHOSPHOLIPASE"/>
    <property type="match status" value="1"/>
</dbReference>
<dbReference type="PRINTS" id="PR00139">
    <property type="entry name" value="ASNGLNASE"/>
</dbReference>
<dbReference type="SMART" id="SM00870">
    <property type="entry name" value="Asparaginase"/>
    <property type="match status" value="1"/>
</dbReference>
<dbReference type="PIRSF" id="PIRSF001220">
    <property type="entry name" value="L-ASNase_gatD"/>
    <property type="match status" value="1"/>
</dbReference>
<dbReference type="GO" id="GO:0004067">
    <property type="term" value="F:asparaginase activity"/>
    <property type="evidence" value="ECO:0007669"/>
    <property type="project" value="UniProtKB-UniRule"/>
</dbReference>
<gene>
    <name evidence="6" type="ORF">AB675_3744</name>
</gene>
<evidence type="ECO:0000256" key="1">
    <source>
        <dbReference type="ARBA" id="ARBA00012920"/>
    </source>
</evidence>
<sequence length="802" mass="88795">MANGMLNDDMSAFTIPDSPELERAPSIIKPEARVLVVMTGGTICMEKSAFGLVPARNFLERCMAPRPEFNDGSEQEDIEVRIEVDGHTVSKRLRCLRTPESRYGKRVRYAVLEFEELLDSSSIDSTGWIQIAETIHRNYTLFDGFVILHGTDSLAYTCSALSFMLQNLGKPVIFTGSQVPFSERKNDALGNLLDSLDIAGHFMIPEVCLYFNSKLFRGNRTTKISANAFDAFGSPNMPPLASITAEGTDVDWKVVRRSTELQPFSIQTNLAIHHVACLRIFPGITPKMLDGVLHTEKLKGWCSKLIANAVDRGIVIVNVTQCLTGSVNPVYAAGMVLSQAGVIAGCDMTTEAALAKLSYLLALPGATPESVARDMARSIRGELTESVRTVFEHPLGTLTDHATHITAIAYAIKAGDLEKEGPISESHASGIFGKKRLGSGGVNQFDAYARRKEDGSHRQWLRKAGCVGDKAVTSIGWSVRAQVYSLEGLVSEELADLPGVTLFEGSLLDNPVLIDTVFEGAQLAFINTFPNAGDEVRIGKALANAAKKHRIQHYIYSSMPDHSIHNPSWPALPMWAPKFMVENYIRQLGLPATFTYTGIYNNNFTSLPYPLFCMDFKDDDTLEWRAPFHPDTKLPWLDAEHDMGPAVLQIFKQGPKQWNGHRIALAFENLTPKQVCAAFGRALSRPCRYVYDQHIEVKVPIPAGYREQLAGIEVLFGKYNAPYFPGPEFQYPRQRGSGSGSGDRHRRGSEVSTKSDKPLKLTSEARELWEGYRGIEEYAREVFPVEEEANGKDWMIEKGLSS</sequence>
<dbReference type="FunFam" id="3.40.50.1170:FF:000003">
    <property type="entry name" value="60 kDa lysophospholipase"/>
    <property type="match status" value="1"/>
</dbReference>
<evidence type="ECO:0000313" key="7">
    <source>
        <dbReference type="Proteomes" id="UP000038010"/>
    </source>
</evidence>
<dbReference type="STRING" id="1664694.A0A0N1HHI2"/>
<dbReference type="SFLD" id="SFLDS00057">
    <property type="entry name" value="Glutaminase/Asparaginase"/>
    <property type="match status" value="1"/>
</dbReference>
<evidence type="ECO:0000256" key="2">
    <source>
        <dbReference type="SAM" id="MobiDB-lite"/>
    </source>
</evidence>
<feature type="domain" description="L-asparaginase N-terminal" evidence="3">
    <location>
        <begin position="33"/>
        <end position="254"/>
    </location>
</feature>
<keyword evidence="7" id="KW-1185">Reference proteome</keyword>
<dbReference type="InterPro" id="IPR041725">
    <property type="entry name" value="L-asparaginase_I"/>
</dbReference>
<dbReference type="InterPro" id="IPR027474">
    <property type="entry name" value="L-asparaginase_N"/>
</dbReference>
<dbReference type="CDD" id="cd08963">
    <property type="entry name" value="L-asparaginase_I"/>
    <property type="match status" value="1"/>
</dbReference>
<dbReference type="VEuPathDB" id="FungiDB:AB675_3744"/>
<dbReference type="AlphaFoldDB" id="A0A0N1HHI2"/>
<dbReference type="Gene3D" id="3.40.50.1170">
    <property type="entry name" value="L-asparaginase, N-terminal domain"/>
    <property type="match status" value="1"/>
</dbReference>
<dbReference type="InterPro" id="IPR036291">
    <property type="entry name" value="NAD(P)-bd_dom_sf"/>
</dbReference>
<dbReference type="Proteomes" id="UP000038010">
    <property type="component" value="Unassembled WGS sequence"/>
</dbReference>
<feature type="domain" description="NmrA-like" evidence="4">
    <location>
        <begin position="471"/>
        <end position="779"/>
    </location>
</feature>
<protein>
    <recommendedName>
        <fullName evidence="1">asparaginase</fullName>
        <ecNumber evidence="1">3.5.1.1</ecNumber>
    </recommendedName>
</protein>
<dbReference type="SUPFAM" id="SSF51735">
    <property type="entry name" value="NAD(P)-binding Rossmann-fold domains"/>
    <property type="match status" value="1"/>
</dbReference>
<dbReference type="Gene3D" id="3.40.50.40">
    <property type="match status" value="1"/>
</dbReference>
<dbReference type="Pfam" id="PF00710">
    <property type="entry name" value="Asparaginase"/>
    <property type="match status" value="1"/>
</dbReference>
<name>A0A0N1HHI2_9EURO</name>
<dbReference type="SUPFAM" id="SSF53774">
    <property type="entry name" value="Glutaminase/Asparaginase"/>
    <property type="match status" value="1"/>
</dbReference>
<dbReference type="PROSITE" id="PS51732">
    <property type="entry name" value="ASN_GLN_ASE_3"/>
    <property type="match status" value="1"/>
</dbReference>
<dbReference type="OrthoDB" id="5356836at2759"/>
<dbReference type="InterPro" id="IPR008030">
    <property type="entry name" value="NmrA-like"/>
</dbReference>
<dbReference type="GO" id="GO:0009066">
    <property type="term" value="P:aspartate family amino acid metabolic process"/>
    <property type="evidence" value="ECO:0007669"/>
    <property type="project" value="UniProtKB-ARBA"/>
</dbReference>
<dbReference type="Pfam" id="PF17763">
    <property type="entry name" value="Asparaginase_C"/>
    <property type="match status" value="1"/>
</dbReference>
<feature type="domain" description="Asparaginase/glutaminase C-terminal" evidence="5">
    <location>
        <begin position="301"/>
        <end position="370"/>
    </location>
</feature>
<organism evidence="6 7">
    <name type="scientific">Cyphellophora attinorum</name>
    <dbReference type="NCBI Taxonomy" id="1664694"/>
    <lineage>
        <taxon>Eukaryota</taxon>
        <taxon>Fungi</taxon>
        <taxon>Dikarya</taxon>
        <taxon>Ascomycota</taxon>
        <taxon>Pezizomycotina</taxon>
        <taxon>Eurotiomycetes</taxon>
        <taxon>Chaetothyriomycetidae</taxon>
        <taxon>Chaetothyriales</taxon>
        <taxon>Cyphellophoraceae</taxon>
        <taxon>Cyphellophora</taxon>
    </lineage>
</organism>
<comment type="caution">
    <text evidence="6">The sequence shown here is derived from an EMBL/GenBank/DDBJ whole genome shotgun (WGS) entry which is preliminary data.</text>
</comment>